<comment type="caution">
    <text evidence="2">The sequence shown here is derived from an EMBL/GenBank/DDBJ whole genome shotgun (WGS) entry which is preliminary data.</text>
</comment>
<protein>
    <submittedName>
        <fullName evidence="2">Uncharacterized protein</fullName>
    </submittedName>
</protein>
<keyword evidence="1" id="KW-0472">Membrane</keyword>
<feature type="transmembrane region" description="Helical" evidence="1">
    <location>
        <begin position="153"/>
        <end position="172"/>
    </location>
</feature>
<accession>A0AAD6VNM7</accession>
<keyword evidence="3" id="KW-1185">Reference proteome</keyword>
<sequence length="644" mass="68548">MDVDKELPNAPIVLTPLRKHQPSPFFSTSHCSREPRLSFTQQSSHARLRWIYTLPALAIALLVFILATILLLYLAAFRRVPAFGDSDSESESAVFVSERPVGKLLGLTITTVSTHIVAISVPLLISVAAYCVAEKWLAEQEFPRQTRAALPTPLQYGFMVKMLATSSIVSVYQAGRYARASKGVVRIPRAFHLALAMSSIILGHSCALILADIWLHAASSIVQGTVTTAVRNVSFGVAFNESACTGSHACLSNTGVWAATQPWIIHTGLLVAANAATSFSVITLNNTPGPDPTVVIPQSVDSSMLFDAPSFGVSSQCANLTPNCTVTTTGGALPTQCRDGAKVLLSRGGNTSTSTTHSAPGAANTAAFVQTGATLFPTTSADANPQHVVLQLQWSANASGTVRTANPTAFQTRSGDILAWASCDLTFYNLTLRHQAGSYSVLGAPTLADPSFARIMQGGLLSQLGNLHLLSNLQFVSLQLVQATMLTAPNETAALAATNQALGHLALALFAGTLQLTSSPASTIRQAVLGRYPLAPVIVYLLLLYAYALTAVAVYVWATYLRMPLIRGANTVQLAQLRLTDPLALVAALYPSPGQRAAAEDPRELFLEDEDTPRLEVGMHGEVNGPSVIRVHRRRAARSAFEVD</sequence>
<proteinExistence type="predicted"/>
<feature type="transmembrane region" description="Helical" evidence="1">
    <location>
        <begin position="104"/>
        <end position="133"/>
    </location>
</feature>
<dbReference type="Proteomes" id="UP001219525">
    <property type="component" value="Unassembled WGS sequence"/>
</dbReference>
<feature type="transmembrane region" description="Helical" evidence="1">
    <location>
        <begin position="537"/>
        <end position="558"/>
    </location>
</feature>
<dbReference type="EMBL" id="JARJCW010000014">
    <property type="protein sequence ID" value="KAJ7217173.1"/>
    <property type="molecule type" value="Genomic_DNA"/>
</dbReference>
<evidence type="ECO:0000313" key="2">
    <source>
        <dbReference type="EMBL" id="KAJ7217173.1"/>
    </source>
</evidence>
<evidence type="ECO:0000256" key="1">
    <source>
        <dbReference type="SAM" id="Phobius"/>
    </source>
</evidence>
<feature type="transmembrane region" description="Helical" evidence="1">
    <location>
        <begin position="50"/>
        <end position="74"/>
    </location>
</feature>
<keyword evidence="1" id="KW-1133">Transmembrane helix</keyword>
<feature type="transmembrane region" description="Helical" evidence="1">
    <location>
        <begin position="193"/>
        <end position="215"/>
    </location>
</feature>
<keyword evidence="1" id="KW-0812">Transmembrane</keyword>
<gene>
    <name evidence="2" type="ORF">GGX14DRAFT_541754</name>
</gene>
<dbReference type="AlphaFoldDB" id="A0AAD6VNM7"/>
<organism evidence="2 3">
    <name type="scientific">Mycena pura</name>
    <dbReference type="NCBI Taxonomy" id="153505"/>
    <lineage>
        <taxon>Eukaryota</taxon>
        <taxon>Fungi</taxon>
        <taxon>Dikarya</taxon>
        <taxon>Basidiomycota</taxon>
        <taxon>Agaricomycotina</taxon>
        <taxon>Agaricomycetes</taxon>
        <taxon>Agaricomycetidae</taxon>
        <taxon>Agaricales</taxon>
        <taxon>Marasmiineae</taxon>
        <taxon>Mycenaceae</taxon>
        <taxon>Mycena</taxon>
    </lineage>
</organism>
<reference evidence="2" key="1">
    <citation type="submission" date="2023-03" db="EMBL/GenBank/DDBJ databases">
        <title>Massive genome expansion in bonnet fungi (Mycena s.s.) driven by repeated elements and novel gene families across ecological guilds.</title>
        <authorList>
            <consortium name="Lawrence Berkeley National Laboratory"/>
            <person name="Harder C.B."/>
            <person name="Miyauchi S."/>
            <person name="Viragh M."/>
            <person name="Kuo A."/>
            <person name="Thoen E."/>
            <person name="Andreopoulos B."/>
            <person name="Lu D."/>
            <person name="Skrede I."/>
            <person name="Drula E."/>
            <person name="Henrissat B."/>
            <person name="Morin E."/>
            <person name="Kohler A."/>
            <person name="Barry K."/>
            <person name="LaButti K."/>
            <person name="Morin E."/>
            <person name="Salamov A."/>
            <person name="Lipzen A."/>
            <person name="Mereny Z."/>
            <person name="Hegedus B."/>
            <person name="Baldrian P."/>
            <person name="Stursova M."/>
            <person name="Weitz H."/>
            <person name="Taylor A."/>
            <person name="Grigoriev I.V."/>
            <person name="Nagy L.G."/>
            <person name="Martin F."/>
            <person name="Kauserud H."/>
        </authorList>
    </citation>
    <scope>NUCLEOTIDE SEQUENCE</scope>
    <source>
        <strain evidence="2">9144</strain>
    </source>
</reference>
<evidence type="ECO:0000313" key="3">
    <source>
        <dbReference type="Proteomes" id="UP001219525"/>
    </source>
</evidence>
<name>A0AAD6VNM7_9AGAR</name>